<comment type="caution">
    <text evidence="1">The sequence shown here is derived from an EMBL/GenBank/DDBJ whole genome shotgun (WGS) entry which is preliminary data.</text>
</comment>
<name>A0ACC0AWK9_CATRO</name>
<dbReference type="Proteomes" id="UP001060085">
    <property type="component" value="Linkage Group LG05"/>
</dbReference>
<accession>A0ACC0AWK9</accession>
<sequence length="195" mass="22393">MAAAFLEAMTDSGALSPRRAKIQATFAHLGKTAQTSSSRLTKGNEDPSTFKEILEPKEYIDHGHLFTRDQIFNLKDELVDWAKQTAMKANTYLIVNRAEVQFEKKMKPIVDDKEEEVPIKMRGTLRDQKSRCPFKLKGEQMATSENWQLFVHNGRHNYKIAVYNHGHAQAAKLTEEQLQQNEQFRKSHVPPLNIL</sequence>
<protein>
    <submittedName>
        <fullName evidence="1">Uncharacterized protein</fullName>
    </submittedName>
</protein>
<dbReference type="EMBL" id="CM044705">
    <property type="protein sequence ID" value="KAI5664382.1"/>
    <property type="molecule type" value="Genomic_DNA"/>
</dbReference>
<reference evidence="2" key="1">
    <citation type="journal article" date="2023" name="Nat. Plants">
        <title>Single-cell RNA sequencing provides a high-resolution roadmap for understanding the multicellular compartmentation of specialized metabolism.</title>
        <authorList>
            <person name="Sun S."/>
            <person name="Shen X."/>
            <person name="Li Y."/>
            <person name="Li Y."/>
            <person name="Wang S."/>
            <person name="Li R."/>
            <person name="Zhang H."/>
            <person name="Shen G."/>
            <person name="Guo B."/>
            <person name="Wei J."/>
            <person name="Xu J."/>
            <person name="St-Pierre B."/>
            <person name="Chen S."/>
            <person name="Sun C."/>
        </authorList>
    </citation>
    <scope>NUCLEOTIDE SEQUENCE [LARGE SCALE GENOMIC DNA]</scope>
</reference>
<evidence type="ECO:0000313" key="2">
    <source>
        <dbReference type="Proteomes" id="UP001060085"/>
    </source>
</evidence>
<organism evidence="1 2">
    <name type="scientific">Catharanthus roseus</name>
    <name type="common">Madagascar periwinkle</name>
    <name type="synonym">Vinca rosea</name>
    <dbReference type="NCBI Taxonomy" id="4058"/>
    <lineage>
        <taxon>Eukaryota</taxon>
        <taxon>Viridiplantae</taxon>
        <taxon>Streptophyta</taxon>
        <taxon>Embryophyta</taxon>
        <taxon>Tracheophyta</taxon>
        <taxon>Spermatophyta</taxon>
        <taxon>Magnoliopsida</taxon>
        <taxon>eudicotyledons</taxon>
        <taxon>Gunneridae</taxon>
        <taxon>Pentapetalae</taxon>
        <taxon>asterids</taxon>
        <taxon>lamiids</taxon>
        <taxon>Gentianales</taxon>
        <taxon>Apocynaceae</taxon>
        <taxon>Rauvolfioideae</taxon>
        <taxon>Vinceae</taxon>
        <taxon>Catharanthinae</taxon>
        <taxon>Catharanthus</taxon>
    </lineage>
</organism>
<evidence type="ECO:0000313" key="1">
    <source>
        <dbReference type="EMBL" id="KAI5664382.1"/>
    </source>
</evidence>
<gene>
    <name evidence="1" type="ORF">M9H77_23705</name>
</gene>
<keyword evidence="2" id="KW-1185">Reference proteome</keyword>
<proteinExistence type="predicted"/>